<dbReference type="Gene3D" id="3.90.1570.10">
    <property type="entry name" value="tt1808, chain A"/>
    <property type="match status" value="1"/>
</dbReference>
<keyword evidence="2" id="KW-0540">Nuclease</keyword>
<dbReference type="InterPro" id="IPR008538">
    <property type="entry name" value="Uma2"/>
</dbReference>
<dbReference type="Proteomes" id="UP000246410">
    <property type="component" value="Unassembled WGS sequence"/>
</dbReference>
<dbReference type="CDD" id="cd06260">
    <property type="entry name" value="DUF820-like"/>
    <property type="match status" value="1"/>
</dbReference>
<evidence type="ECO:0000313" key="3">
    <source>
        <dbReference type="Proteomes" id="UP000246410"/>
    </source>
</evidence>
<dbReference type="AlphaFoldDB" id="A0A317NVJ1"/>
<evidence type="ECO:0000313" key="2">
    <source>
        <dbReference type="EMBL" id="PWV78982.1"/>
    </source>
</evidence>
<organism evidence="2 3">
    <name type="scientific">Nocardia neocaledoniensis</name>
    <dbReference type="NCBI Taxonomy" id="236511"/>
    <lineage>
        <taxon>Bacteria</taxon>
        <taxon>Bacillati</taxon>
        <taxon>Actinomycetota</taxon>
        <taxon>Actinomycetes</taxon>
        <taxon>Mycobacteriales</taxon>
        <taxon>Nocardiaceae</taxon>
        <taxon>Nocardia</taxon>
    </lineage>
</organism>
<dbReference type="InterPro" id="IPR012296">
    <property type="entry name" value="Nuclease_put_TT1808"/>
</dbReference>
<dbReference type="SUPFAM" id="SSF52980">
    <property type="entry name" value="Restriction endonuclease-like"/>
    <property type="match status" value="1"/>
</dbReference>
<proteinExistence type="predicted"/>
<dbReference type="RefSeq" id="WP_110036191.1">
    <property type="nucleotide sequence ID" value="NZ_JARWQV010000111.1"/>
</dbReference>
<name>A0A317NVJ1_9NOCA</name>
<sequence>MSLPGIDRPDLPEFMTWEQLAELPEEIAEQIELWEGRVVWLRRGPGEHQIFTRRLTNALERSARDDMTAHPDRCWVANLETNVFLGATGKSDFVTPDFLVHRCLDGPYRDVRAADTVMVGEVLSPSNTSALMQAKRARYAAAGIPWYWEVILEPDTSAIAVIQAYGLDTAPARLPHGVSPLHPVDYRLVDEWINDDGAVVAFPQPFSIEIPWSALSF</sequence>
<comment type="caution">
    <text evidence="2">The sequence shown here is derived from an EMBL/GenBank/DDBJ whole genome shotgun (WGS) entry which is preliminary data.</text>
</comment>
<keyword evidence="3" id="KW-1185">Reference proteome</keyword>
<dbReference type="InterPro" id="IPR011335">
    <property type="entry name" value="Restrct_endonuc-II-like"/>
</dbReference>
<evidence type="ECO:0000259" key="1">
    <source>
        <dbReference type="Pfam" id="PF05685"/>
    </source>
</evidence>
<protein>
    <submittedName>
        <fullName evidence="2">Uma2 family endonuclease</fullName>
    </submittedName>
</protein>
<dbReference type="GO" id="GO:0004519">
    <property type="term" value="F:endonuclease activity"/>
    <property type="evidence" value="ECO:0007669"/>
    <property type="project" value="UniProtKB-KW"/>
</dbReference>
<feature type="domain" description="Putative restriction endonuclease" evidence="1">
    <location>
        <begin position="17"/>
        <end position="150"/>
    </location>
</feature>
<dbReference type="Pfam" id="PF05685">
    <property type="entry name" value="Uma2"/>
    <property type="match status" value="1"/>
</dbReference>
<keyword evidence="2" id="KW-0378">Hydrolase</keyword>
<accession>A0A317NVJ1</accession>
<reference evidence="2 3" key="1">
    <citation type="submission" date="2018-05" db="EMBL/GenBank/DDBJ databases">
        <title>Genomic Encyclopedia of Type Strains, Phase IV (KMG-IV): sequencing the most valuable type-strain genomes for metagenomic binning, comparative biology and taxonomic classification.</title>
        <authorList>
            <person name="Goeker M."/>
        </authorList>
    </citation>
    <scope>NUCLEOTIDE SEQUENCE [LARGE SCALE GENOMIC DNA]</scope>
    <source>
        <strain evidence="2 3">DSM 44717</strain>
    </source>
</reference>
<keyword evidence="2" id="KW-0255">Endonuclease</keyword>
<dbReference type="EMBL" id="QGTL01000002">
    <property type="protein sequence ID" value="PWV78982.1"/>
    <property type="molecule type" value="Genomic_DNA"/>
</dbReference>
<gene>
    <name evidence="2" type="ORF">DFR69_10240</name>
</gene>